<proteinExistence type="inferred from homology"/>
<evidence type="ECO:0000256" key="4">
    <source>
        <dbReference type="RuleBase" id="RU003330"/>
    </source>
</evidence>
<name>Q24HG7_TETTS</name>
<dbReference type="InterPro" id="IPR007862">
    <property type="entry name" value="Adenylate_kinase_lid-dom"/>
</dbReference>
<dbReference type="InParanoid" id="Q24HG7"/>
<keyword evidence="7" id="KW-1185">Reference proteome</keyword>
<keyword evidence="1 4" id="KW-0808">Transferase</keyword>
<evidence type="ECO:0000313" key="6">
    <source>
        <dbReference type="EMBL" id="EAS07264.2"/>
    </source>
</evidence>
<dbReference type="SUPFAM" id="SSF52540">
    <property type="entry name" value="P-loop containing nucleoside triphosphate hydrolases"/>
    <property type="match status" value="1"/>
</dbReference>
<dbReference type="FunCoup" id="Q24HG7">
    <property type="interactions" value="97"/>
</dbReference>
<dbReference type="InterPro" id="IPR033690">
    <property type="entry name" value="Adenylat_kinase_CS"/>
</dbReference>
<dbReference type="GeneID" id="7839681"/>
<dbReference type="GO" id="GO:0004017">
    <property type="term" value="F:AMP kinase activity"/>
    <property type="evidence" value="ECO:0007669"/>
    <property type="project" value="InterPro"/>
</dbReference>
<evidence type="ECO:0000256" key="1">
    <source>
        <dbReference type="ARBA" id="ARBA00022679"/>
    </source>
</evidence>
<dbReference type="InterPro" id="IPR000850">
    <property type="entry name" value="Adenylat/UMP-CMP_kin"/>
</dbReference>
<dbReference type="Pfam" id="PF00406">
    <property type="entry name" value="ADK"/>
    <property type="match status" value="1"/>
</dbReference>
<evidence type="ECO:0000259" key="5">
    <source>
        <dbReference type="Pfam" id="PF05191"/>
    </source>
</evidence>
<accession>Q24HG7</accession>
<dbReference type="Proteomes" id="UP000009168">
    <property type="component" value="Unassembled WGS sequence"/>
</dbReference>
<dbReference type="OrthoDB" id="439792at2759"/>
<dbReference type="HAMAP" id="MF_00235">
    <property type="entry name" value="Adenylate_kinase_Adk"/>
    <property type="match status" value="1"/>
</dbReference>
<sequence>MIANKASKVLTQLNYTSKYSFAQKFLFLFGAPGVGKGTYAKFLKKDLKLNHISTGDEIRKILKGQAASTFSPALIKEIKQIVEAGKLVGDDIVVNIIKEKLKEKESENGVILDGFPRTKSQLDRYDQEHLPIHLVVNLTLNQSVLLEKLMGRRVCNGCGTTYNYCSIHRDGYEMEPLLPKKEGICDKCGSKDIVTRADDSKEVISARMIEYEQKTLPILKLFEERKKVFNFEAKRGVNDYPRLLQEVTPLLKNI</sequence>
<dbReference type="RefSeq" id="XP_001027506.2">
    <property type="nucleotide sequence ID" value="XM_001027506.2"/>
</dbReference>
<dbReference type="PANTHER" id="PTHR23359">
    <property type="entry name" value="NUCLEOTIDE KINASE"/>
    <property type="match status" value="1"/>
</dbReference>
<dbReference type="NCBIfam" id="TIGR01351">
    <property type="entry name" value="adk"/>
    <property type="match status" value="1"/>
</dbReference>
<dbReference type="KEGG" id="tet:TTHERM_01001570"/>
<dbReference type="CDD" id="cd01428">
    <property type="entry name" value="ADK"/>
    <property type="match status" value="1"/>
</dbReference>
<comment type="similarity">
    <text evidence="4">Belongs to the adenylate kinase family.</text>
</comment>
<feature type="domain" description="Adenylate kinase active site lid" evidence="5">
    <location>
        <begin position="152"/>
        <end position="198"/>
    </location>
</feature>
<dbReference type="PRINTS" id="PR00094">
    <property type="entry name" value="ADENYLTKNASE"/>
</dbReference>
<dbReference type="Pfam" id="PF05191">
    <property type="entry name" value="ADK_lid"/>
    <property type="match status" value="1"/>
</dbReference>
<dbReference type="GO" id="GO:0005524">
    <property type="term" value="F:ATP binding"/>
    <property type="evidence" value="ECO:0007669"/>
    <property type="project" value="InterPro"/>
</dbReference>
<dbReference type="InterPro" id="IPR006259">
    <property type="entry name" value="Adenyl_kin_sub"/>
</dbReference>
<protein>
    <submittedName>
        <fullName evidence="6">Adenylate kinase</fullName>
    </submittedName>
</protein>
<dbReference type="InterPro" id="IPR027417">
    <property type="entry name" value="P-loop_NTPase"/>
</dbReference>
<dbReference type="STRING" id="312017.Q24HG7"/>
<gene>
    <name evidence="6" type="ORF">TTHERM_01001570</name>
</gene>
<evidence type="ECO:0000313" key="7">
    <source>
        <dbReference type="Proteomes" id="UP000009168"/>
    </source>
</evidence>
<evidence type="ECO:0000256" key="2">
    <source>
        <dbReference type="ARBA" id="ARBA00022741"/>
    </source>
</evidence>
<dbReference type="HOGENOM" id="CLU_3192570_0_0_1"/>
<evidence type="ECO:0000256" key="3">
    <source>
        <dbReference type="ARBA" id="ARBA00022777"/>
    </source>
</evidence>
<reference evidence="7" key="1">
    <citation type="journal article" date="2006" name="PLoS Biol.">
        <title>Macronuclear genome sequence of the ciliate Tetrahymena thermophila, a model eukaryote.</title>
        <authorList>
            <person name="Eisen J.A."/>
            <person name="Coyne R.S."/>
            <person name="Wu M."/>
            <person name="Wu D."/>
            <person name="Thiagarajan M."/>
            <person name="Wortman J.R."/>
            <person name="Badger J.H."/>
            <person name="Ren Q."/>
            <person name="Amedeo P."/>
            <person name="Jones K.M."/>
            <person name="Tallon L.J."/>
            <person name="Delcher A.L."/>
            <person name="Salzberg S.L."/>
            <person name="Silva J.C."/>
            <person name="Haas B.J."/>
            <person name="Majoros W.H."/>
            <person name="Farzad M."/>
            <person name="Carlton J.M."/>
            <person name="Smith R.K. Jr."/>
            <person name="Garg J."/>
            <person name="Pearlman R.E."/>
            <person name="Karrer K.M."/>
            <person name="Sun L."/>
            <person name="Manning G."/>
            <person name="Elde N.C."/>
            <person name="Turkewitz A.P."/>
            <person name="Asai D.J."/>
            <person name="Wilkes D.E."/>
            <person name="Wang Y."/>
            <person name="Cai H."/>
            <person name="Collins K."/>
            <person name="Stewart B.A."/>
            <person name="Lee S.R."/>
            <person name="Wilamowska K."/>
            <person name="Weinberg Z."/>
            <person name="Ruzzo W.L."/>
            <person name="Wloga D."/>
            <person name="Gaertig J."/>
            <person name="Frankel J."/>
            <person name="Tsao C.-C."/>
            <person name="Gorovsky M.A."/>
            <person name="Keeling P.J."/>
            <person name="Waller R.F."/>
            <person name="Patron N.J."/>
            <person name="Cherry J.M."/>
            <person name="Stover N.A."/>
            <person name="Krieger C.J."/>
            <person name="del Toro C."/>
            <person name="Ryder H.F."/>
            <person name="Williamson S.C."/>
            <person name="Barbeau R.A."/>
            <person name="Hamilton E.P."/>
            <person name="Orias E."/>
        </authorList>
    </citation>
    <scope>NUCLEOTIDE SEQUENCE [LARGE SCALE GENOMIC DNA]</scope>
    <source>
        <strain evidence="7">SB210</strain>
    </source>
</reference>
<dbReference type="AlphaFoldDB" id="Q24HG7"/>
<dbReference type="EMBL" id="GG662244">
    <property type="protein sequence ID" value="EAS07264.2"/>
    <property type="molecule type" value="Genomic_DNA"/>
</dbReference>
<keyword evidence="2" id="KW-0547">Nucleotide-binding</keyword>
<organism evidence="6 7">
    <name type="scientific">Tetrahymena thermophila (strain SB210)</name>
    <dbReference type="NCBI Taxonomy" id="312017"/>
    <lineage>
        <taxon>Eukaryota</taxon>
        <taxon>Sar</taxon>
        <taxon>Alveolata</taxon>
        <taxon>Ciliophora</taxon>
        <taxon>Intramacronucleata</taxon>
        <taxon>Oligohymenophorea</taxon>
        <taxon>Hymenostomatida</taxon>
        <taxon>Tetrahymenina</taxon>
        <taxon>Tetrahymenidae</taxon>
        <taxon>Tetrahymena</taxon>
    </lineage>
</organism>
<dbReference type="Gene3D" id="3.40.50.300">
    <property type="entry name" value="P-loop containing nucleotide triphosphate hydrolases"/>
    <property type="match status" value="1"/>
</dbReference>
<keyword evidence="3 4" id="KW-0418">Kinase</keyword>
<dbReference type="PROSITE" id="PS00113">
    <property type="entry name" value="ADENYLATE_KINASE"/>
    <property type="match status" value="1"/>
</dbReference>